<comment type="caution">
    <text evidence="1">The sequence shown here is derived from an EMBL/GenBank/DDBJ whole genome shotgun (WGS) entry which is preliminary data.</text>
</comment>
<sequence>MEKKEYQVGDQVFVIYRNPHTANVANIKSAEIVQHPDNPNQQVLFLHNTLHVIEDDDAIFHSYEEAEQTYNAYFSGDHYEG</sequence>
<accession>A0A0M0LIF0</accession>
<dbReference type="Pfam" id="PF11132">
    <property type="entry name" value="SplA"/>
    <property type="match status" value="1"/>
</dbReference>
<protein>
    <submittedName>
        <fullName evidence="1">Transcriptional regulator</fullName>
    </submittedName>
</protein>
<dbReference type="STRING" id="284581.AMD01_01480"/>
<dbReference type="EMBL" id="LILC01000002">
    <property type="protein sequence ID" value="KOO50453.1"/>
    <property type="molecule type" value="Genomic_DNA"/>
</dbReference>
<evidence type="ECO:0000313" key="1">
    <source>
        <dbReference type="EMBL" id="KOO50453.1"/>
    </source>
</evidence>
<dbReference type="Proteomes" id="UP000037558">
    <property type="component" value="Unassembled WGS sequence"/>
</dbReference>
<dbReference type="AlphaFoldDB" id="A0A0M0LIF0"/>
<keyword evidence="2" id="KW-1185">Reference proteome</keyword>
<evidence type="ECO:0000313" key="2">
    <source>
        <dbReference type="Proteomes" id="UP000037558"/>
    </source>
</evidence>
<dbReference type="InterPro" id="IPR022608">
    <property type="entry name" value="Tscrpt_reg_SplA"/>
</dbReference>
<gene>
    <name evidence="1" type="ORF">AMD01_01480</name>
</gene>
<dbReference type="PATRIC" id="fig|284581.3.peg.551"/>
<reference evidence="2" key="1">
    <citation type="submission" date="2015-08" db="EMBL/GenBank/DDBJ databases">
        <title>Fjat-14210 dsm16467.</title>
        <authorList>
            <person name="Liu B."/>
            <person name="Wang J."/>
            <person name="Zhu Y."/>
            <person name="Liu G."/>
            <person name="Chen Q."/>
            <person name="Chen Z."/>
            <person name="Lan J."/>
            <person name="Che J."/>
            <person name="Ge C."/>
            <person name="Shi H."/>
            <person name="Pan Z."/>
            <person name="Liu X."/>
        </authorList>
    </citation>
    <scope>NUCLEOTIDE SEQUENCE [LARGE SCALE GENOMIC DNA]</scope>
    <source>
        <strain evidence="2">DSM 16467</strain>
    </source>
</reference>
<proteinExistence type="predicted"/>
<organism evidence="1 2">
    <name type="scientific">Priestia koreensis</name>
    <dbReference type="NCBI Taxonomy" id="284581"/>
    <lineage>
        <taxon>Bacteria</taxon>
        <taxon>Bacillati</taxon>
        <taxon>Bacillota</taxon>
        <taxon>Bacilli</taxon>
        <taxon>Bacillales</taxon>
        <taxon>Bacillaceae</taxon>
        <taxon>Priestia</taxon>
    </lineage>
</organism>
<dbReference type="RefSeq" id="WP_053399610.1">
    <property type="nucleotide sequence ID" value="NZ_JAUKEN010000002.1"/>
</dbReference>
<dbReference type="OrthoDB" id="2970581at2"/>
<name>A0A0M0LIF0_9BACI</name>